<dbReference type="InterPro" id="IPR000504">
    <property type="entry name" value="RRM_dom"/>
</dbReference>
<evidence type="ECO:0000256" key="5">
    <source>
        <dbReference type="PROSITE-ProRule" id="PRU00176"/>
    </source>
</evidence>
<dbReference type="InterPro" id="IPR051945">
    <property type="entry name" value="RRM_MRD1_RNA_proc_ribogen"/>
</dbReference>
<accession>A0A2P6PPL4</accession>
<dbReference type="CDD" id="cd12414">
    <property type="entry name" value="RRM2_RBM28_like"/>
    <property type="match status" value="1"/>
</dbReference>
<dbReference type="Proteomes" id="UP000238479">
    <property type="component" value="Chromosome 6"/>
</dbReference>
<feature type="compositionally biased region" description="Basic and acidic residues" evidence="6">
    <location>
        <begin position="895"/>
        <end position="918"/>
    </location>
</feature>
<feature type="compositionally biased region" description="Acidic residues" evidence="6">
    <location>
        <begin position="458"/>
        <end position="470"/>
    </location>
</feature>
<evidence type="ECO:0000259" key="7">
    <source>
        <dbReference type="PROSITE" id="PS50102"/>
    </source>
</evidence>
<feature type="compositionally biased region" description="Basic and acidic residues" evidence="6">
    <location>
        <begin position="1017"/>
        <end position="1033"/>
    </location>
</feature>
<feature type="compositionally biased region" description="Basic and acidic residues" evidence="6">
    <location>
        <begin position="1045"/>
        <end position="1055"/>
    </location>
</feature>
<feature type="domain" description="RRM" evidence="7">
    <location>
        <begin position="775"/>
        <end position="871"/>
    </location>
</feature>
<evidence type="ECO:0000313" key="8">
    <source>
        <dbReference type="EMBL" id="PRQ23867.1"/>
    </source>
</evidence>
<gene>
    <name evidence="8" type="ORF">RchiOBHm_Chr6g0266121</name>
</gene>
<organism evidence="8 9">
    <name type="scientific">Rosa chinensis</name>
    <name type="common">China rose</name>
    <dbReference type="NCBI Taxonomy" id="74649"/>
    <lineage>
        <taxon>Eukaryota</taxon>
        <taxon>Viridiplantae</taxon>
        <taxon>Streptophyta</taxon>
        <taxon>Embryophyta</taxon>
        <taxon>Tracheophyta</taxon>
        <taxon>Spermatophyta</taxon>
        <taxon>Magnoliopsida</taxon>
        <taxon>eudicotyledons</taxon>
        <taxon>Gunneridae</taxon>
        <taxon>Pentapetalae</taxon>
        <taxon>rosids</taxon>
        <taxon>fabids</taxon>
        <taxon>Rosales</taxon>
        <taxon>Rosaceae</taxon>
        <taxon>Rosoideae</taxon>
        <taxon>Rosoideae incertae sedis</taxon>
        <taxon>Rosa</taxon>
    </lineage>
</organism>
<comment type="subcellular location">
    <subcellularLocation>
        <location evidence="1">Nucleus</location>
    </subcellularLocation>
</comment>
<proteinExistence type="predicted"/>
<feature type="compositionally biased region" description="Basic and acidic residues" evidence="6">
    <location>
        <begin position="177"/>
        <end position="231"/>
    </location>
</feature>
<evidence type="ECO:0000256" key="2">
    <source>
        <dbReference type="ARBA" id="ARBA00022737"/>
    </source>
</evidence>
<feature type="compositionally biased region" description="Polar residues" evidence="6">
    <location>
        <begin position="880"/>
        <end position="894"/>
    </location>
</feature>
<dbReference type="OrthoDB" id="439808at2759"/>
<dbReference type="STRING" id="74649.A0A2P6PPL4"/>
<dbReference type="GO" id="GO:0005634">
    <property type="term" value="C:nucleus"/>
    <property type="evidence" value="ECO:0007669"/>
    <property type="project" value="UniProtKB-SubCell"/>
</dbReference>
<reference evidence="8 9" key="1">
    <citation type="journal article" date="2018" name="Nat. Genet.">
        <title>The Rosa genome provides new insights in the design of modern roses.</title>
        <authorList>
            <person name="Bendahmane M."/>
        </authorList>
    </citation>
    <scope>NUCLEOTIDE SEQUENCE [LARGE SCALE GENOMIC DNA]</scope>
    <source>
        <strain evidence="9">cv. Old Blush</strain>
    </source>
</reference>
<dbReference type="InterPro" id="IPR035979">
    <property type="entry name" value="RBD_domain_sf"/>
</dbReference>
<feature type="region of interest" description="Disordered" evidence="6">
    <location>
        <begin position="438"/>
        <end position="494"/>
    </location>
</feature>
<feature type="domain" description="RRM" evidence="7">
    <location>
        <begin position="74"/>
        <end position="152"/>
    </location>
</feature>
<feature type="compositionally biased region" description="Basic and acidic residues" evidence="6">
    <location>
        <begin position="239"/>
        <end position="249"/>
    </location>
</feature>
<dbReference type="GO" id="GO:0003729">
    <property type="term" value="F:mRNA binding"/>
    <property type="evidence" value="ECO:0007669"/>
    <property type="project" value="TreeGrafter"/>
</dbReference>
<keyword evidence="9" id="KW-1185">Reference proteome</keyword>
<feature type="region of interest" description="Disordered" evidence="6">
    <location>
        <begin position="1"/>
        <end position="72"/>
    </location>
</feature>
<keyword evidence="3 5" id="KW-0694">RNA-binding</keyword>
<evidence type="ECO:0000256" key="6">
    <source>
        <dbReference type="SAM" id="MobiDB-lite"/>
    </source>
</evidence>
<dbReference type="InterPro" id="IPR012677">
    <property type="entry name" value="Nucleotide-bd_a/b_plait_sf"/>
</dbReference>
<feature type="compositionally biased region" description="Basic and acidic residues" evidence="6">
    <location>
        <begin position="445"/>
        <end position="454"/>
    </location>
</feature>
<keyword evidence="4" id="KW-0539">Nucleus</keyword>
<name>A0A2P6PPL4_ROSCH</name>
<evidence type="ECO:0000256" key="3">
    <source>
        <dbReference type="ARBA" id="ARBA00022884"/>
    </source>
</evidence>
<dbReference type="CDD" id="cd12413">
    <property type="entry name" value="RRM1_RBM28_like"/>
    <property type="match status" value="1"/>
</dbReference>
<protein>
    <submittedName>
        <fullName evidence="8">Putative nucleotide-binding alpha-beta plait domain-containing protein</fullName>
    </submittedName>
</protein>
<dbReference type="PROSITE" id="PS50102">
    <property type="entry name" value="RRM"/>
    <property type="match status" value="4"/>
</dbReference>
<feature type="compositionally biased region" description="Basic and acidic residues" evidence="6">
    <location>
        <begin position="154"/>
        <end position="166"/>
    </location>
</feature>
<keyword evidence="2" id="KW-0677">Repeat</keyword>
<sequence>MDPSPKKTFGSSKPEAQLVGPNENPNGCKPTLRGFMSIPFARRAGAGAEAEAEMGKKKSKDGSHPRTETEHCTSTVFVSNLPYSFTNSQLEETFSEVGPIRRCFMVTKKGSTEHRGFGFVQFAVTTDADRSVELKNGVSVGGRKIAVKHAMHRAPFEQRRSKKDQGSELDETMNSKNGKDGDNPKEGKGASNLDTREIKLDKTMKSKNDKDAGNLKKEKDASKLEEKEKTVKPRKPAAPRKDVVAKVGGSEKQRVARTVIFGGLLNAGMAEDVHRQAREVGDVCSITYPFPREELQQHGLVQDGCKMDASAVLYNSVKSAHASVAMLHQKEIKGGIVWARQLGGEGSKTRKWKLIVRNLPFKAKVSDIKDMFSSAGFVWEVYIPQNSDTGLSKGFAFVKFTRRQDAENAIQKFNGQKLLKRPIAVDWAVPKQIYGSGNDALASEDGEKGGRDGGNDSSSDDFEGDAGDDGDACKKSQHLDGIDSASDDSNTTEMKDIPTEIDFEEEADIARKVLKNLTTPSGTVTAVDNSALPKGNKEPTIDFEEEADIARKVLKKFTTPSGTVTAVDDSALPISNKEPTIEESANETSKLASETAVNKLSSESASVSDVAKPQMEEVDDLHRTIFINNLPFEITNEEVKQRFSAFGEVQSFVPVLHPLTKRPKGTGFLKFKTIDAVNSAVSAGSAASGLGIFLKGRQLTVFQALDRKSAHEKEENMAKKEDIDHRNLYLAKEGLILAGTPAAEGVSANDMSKRQMLERSKAMKLKSPNFHVSKTRLVMYNLPKSMTEKQLKKLCMDAVTSRAKLQKPVIRQIKCLKDVKKGKIVTKNHSRGVAFIEFTEHQHALVALRVLNNNPETFGSEHRPIVEFALDNVQKLRARQVSQQTQQHAANGNQKEGRQFDHSNRADAHPSKKFENRRDKGHKRKMDEVVPNKEGEVENRVSDGSATEGQRFPKRQKNGSDRKAEKISSKEVLGGSSVEGSKRGRHHQDGRKAGGGRLFAGEIKAVDAPLSVSSRKTNVEPKKRKLQEQKCMEGGENMMRRRPKNKDPTGRDVTDKLDMLIEKYRSTFSHQNSFQKGGGRQDSIRKWID</sequence>
<feature type="domain" description="RRM" evidence="7">
    <location>
        <begin position="352"/>
        <end position="430"/>
    </location>
</feature>
<dbReference type="AlphaFoldDB" id="A0A2P6PPL4"/>
<dbReference type="PANTHER" id="PTHR48039:SF5">
    <property type="entry name" value="RNA-BINDING PROTEIN 28"/>
    <property type="match status" value="1"/>
</dbReference>
<feature type="compositionally biased region" description="Basic and acidic residues" evidence="6">
    <location>
        <begin position="958"/>
        <end position="969"/>
    </location>
</feature>
<dbReference type="CDD" id="cd12416">
    <property type="entry name" value="RRM4_RBM28_like"/>
    <property type="match status" value="1"/>
</dbReference>
<feature type="compositionally biased region" description="Basic and acidic residues" evidence="6">
    <location>
        <begin position="53"/>
        <end position="71"/>
    </location>
</feature>
<dbReference type="Pfam" id="PF00076">
    <property type="entry name" value="RRM_1"/>
    <property type="match status" value="3"/>
</dbReference>
<feature type="compositionally biased region" description="Basic and acidic residues" evidence="6">
    <location>
        <begin position="925"/>
        <end position="941"/>
    </location>
</feature>
<dbReference type="OMA" id="AGYVWDV"/>
<feature type="region of interest" description="Disordered" evidence="6">
    <location>
        <begin position="1013"/>
        <end position="1055"/>
    </location>
</feature>
<dbReference type="PANTHER" id="PTHR48039">
    <property type="entry name" value="RNA-BINDING MOTIF PROTEIN 14B"/>
    <property type="match status" value="1"/>
</dbReference>
<dbReference type="Gene3D" id="3.30.70.330">
    <property type="match status" value="4"/>
</dbReference>
<dbReference type="SMART" id="SM00360">
    <property type="entry name" value="RRM"/>
    <property type="match status" value="4"/>
</dbReference>
<feature type="region of interest" description="Disordered" evidence="6">
    <location>
        <begin position="149"/>
        <end position="249"/>
    </location>
</feature>
<feature type="domain" description="RRM" evidence="7">
    <location>
        <begin position="623"/>
        <end position="706"/>
    </location>
</feature>
<evidence type="ECO:0000313" key="9">
    <source>
        <dbReference type="Proteomes" id="UP000238479"/>
    </source>
</evidence>
<evidence type="ECO:0000256" key="1">
    <source>
        <dbReference type="ARBA" id="ARBA00004123"/>
    </source>
</evidence>
<feature type="compositionally biased region" description="Basic and acidic residues" evidence="6">
    <location>
        <begin position="471"/>
        <end position="481"/>
    </location>
</feature>
<dbReference type="SUPFAM" id="SSF54928">
    <property type="entry name" value="RNA-binding domain, RBD"/>
    <property type="match status" value="3"/>
</dbReference>
<feature type="region of interest" description="Disordered" evidence="6">
    <location>
        <begin position="1068"/>
        <end position="1089"/>
    </location>
</feature>
<dbReference type="FunFam" id="3.30.70.330:FF:000182">
    <property type="entry name" value="RNA-binding motif protein 28"/>
    <property type="match status" value="1"/>
</dbReference>
<dbReference type="EMBL" id="PDCK01000044">
    <property type="protein sequence ID" value="PRQ23867.1"/>
    <property type="molecule type" value="Genomic_DNA"/>
</dbReference>
<evidence type="ECO:0000256" key="4">
    <source>
        <dbReference type="ARBA" id="ARBA00023242"/>
    </source>
</evidence>
<dbReference type="Gramene" id="PRQ23867">
    <property type="protein sequence ID" value="PRQ23867"/>
    <property type="gene ID" value="RchiOBHm_Chr6g0266121"/>
</dbReference>
<feature type="region of interest" description="Disordered" evidence="6">
    <location>
        <begin position="879"/>
        <end position="996"/>
    </location>
</feature>
<comment type="caution">
    <text evidence="8">The sequence shown here is derived from an EMBL/GenBank/DDBJ whole genome shotgun (WGS) entry which is preliminary data.</text>
</comment>